<feature type="domain" description="Carrier" evidence="1">
    <location>
        <begin position="1"/>
        <end position="73"/>
    </location>
</feature>
<dbReference type="KEGG" id="eio:H9L01_08055"/>
<accession>A0A7G9RXJ3</accession>
<evidence type="ECO:0000313" key="2">
    <source>
        <dbReference type="EMBL" id="QNN60318.1"/>
    </source>
</evidence>
<dbReference type="InterPro" id="IPR036736">
    <property type="entry name" value="ACP-like_sf"/>
</dbReference>
<gene>
    <name evidence="2" type="ORF">H9L01_08055</name>
</gene>
<sequence>MDKLLDILVEINPSIDYEKATGLVDDSLLDSLSILSLVTEIESEFDIDISPIDLIPANFNSMDSLWKLICRLRDEA</sequence>
<organism evidence="2 3">
    <name type="scientific">Erysipelothrix inopinata</name>
    <dbReference type="NCBI Taxonomy" id="225084"/>
    <lineage>
        <taxon>Bacteria</taxon>
        <taxon>Bacillati</taxon>
        <taxon>Bacillota</taxon>
        <taxon>Erysipelotrichia</taxon>
        <taxon>Erysipelotrichales</taxon>
        <taxon>Erysipelotrichaceae</taxon>
        <taxon>Erysipelothrix</taxon>
    </lineage>
</organism>
<dbReference type="SUPFAM" id="SSF47336">
    <property type="entry name" value="ACP-like"/>
    <property type="match status" value="1"/>
</dbReference>
<dbReference type="AlphaFoldDB" id="A0A7G9RXJ3"/>
<evidence type="ECO:0000259" key="1">
    <source>
        <dbReference type="PROSITE" id="PS50075"/>
    </source>
</evidence>
<dbReference type="Proteomes" id="UP000515928">
    <property type="component" value="Chromosome"/>
</dbReference>
<dbReference type="InterPro" id="IPR009081">
    <property type="entry name" value="PP-bd_ACP"/>
</dbReference>
<evidence type="ECO:0000313" key="3">
    <source>
        <dbReference type="Proteomes" id="UP000515928"/>
    </source>
</evidence>
<keyword evidence="3" id="KW-1185">Reference proteome</keyword>
<dbReference type="PROSITE" id="PS50075">
    <property type="entry name" value="CARRIER"/>
    <property type="match status" value="1"/>
</dbReference>
<reference evidence="2 3" key="1">
    <citation type="submission" date="2020-08" db="EMBL/GenBank/DDBJ databases">
        <title>Genome sequence of Erysipelothrix inopinata DSM 15511T.</title>
        <authorList>
            <person name="Hyun D.-W."/>
            <person name="Bae J.-W."/>
        </authorList>
    </citation>
    <scope>NUCLEOTIDE SEQUENCE [LARGE SCALE GENOMIC DNA]</scope>
    <source>
        <strain evidence="2 3">DSM 15511</strain>
    </source>
</reference>
<proteinExistence type="predicted"/>
<protein>
    <submittedName>
        <fullName evidence="2">Acyl carrier protein</fullName>
    </submittedName>
</protein>
<dbReference type="EMBL" id="CP060715">
    <property type="protein sequence ID" value="QNN60318.1"/>
    <property type="molecule type" value="Genomic_DNA"/>
</dbReference>
<name>A0A7G9RXJ3_9FIRM</name>
<dbReference type="RefSeq" id="WP_187533448.1">
    <property type="nucleotide sequence ID" value="NZ_CBCSHU010000007.1"/>
</dbReference>
<dbReference type="Gene3D" id="1.10.1200.10">
    <property type="entry name" value="ACP-like"/>
    <property type="match status" value="1"/>
</dbReference>